<dbReference type="GO" id="GO:0006606">
    <property type="term" value="P:protein import into nucleus"/>
    <property type="evidence" value="ECO:0007669"/>
    <property type="project" value="TreeGrafter"/>
</dbReference>
<dbReference type="Gene3D" id="1.25.10.10">
    <property type="entry name" value="Leucine-rich Repeat Variant"/>
    <property type="match status" value="1"/>
</dbReference>
<dbReference type="PANTHER" id="PTHR12363:SF53">
    <property type="entry name" value="MRNA TRANSPORT REGULATOR MTR10"/>
    <property type="match status" value="1"/>
</dbReference>
<dbReference type="Pfam" id="PF24140">
    <property type="entry name" value="TPR_TNPO3_IPO13_3rd"/>
    <property type="match status" value="1"/>
</dbReference>
<sequence>MAAVSEVAAAVRALYQSTDAGARAQAHTWLEQFRRTAEAWTAADALLGDATQDAAVHLFAAQTLRSKIVDSLDEVDAAAARQLRDSLAQRLRRLGGGAGSQAVATQLSLALADLAVQMEAWDDPLGDMAAALLGPGEPAEALRVARLVEFAGVLPEELCNERLPGSGEYFVRRAAALLTRRAGDVLQLLAQTLAQAADADAATQARVLVCFTAWVRSGEVAVDEAAASAAAALAFAALQATNAPADVFDAAVDAACSVVRETRDDADDAAATAAAKDAAVARSVAPQLSAAAATLGLGSAAVDADDRARALCRVLTEAGEAWLGRIIAAADEYAGLVAALVGCMRAAPLDALPMMFDFWGRLADALLAHTASCDGARRTLAAAYAALVDVILQHVRHADDNSDAERPTAAARDAFREFRHGIGDVLKDCVRVVGQQPALERVYAALADALQAADVAGGAGWQRVEAALFALRAMGAEVSADEASVLPRVMDALAQLPLDALHPRLRYAATLVLARYTEWTSAHPAYVGFQLRFITAGFAHADVAAASAQALKYLCQDCAAQLAPHAAELVGFFAAHAPDAADAADVAEALAHVVSALAPADAAQALDLVCRPALAELDAAQHDAQVALVLDRMGVFLRFVHAEDGHVRGLLDALAADLVPRALAAVRRPADASVAESACRLMRVAFEFHGEAAGVRALAEPVVDACARAFAQTGLAVHLWLGRRMLGAAGVLAPDVAPQLVASIAQQMVQAALARFAAHPLAAEPEAAEDLFLLAERAVERAPAHVLPAAWFAPMLLAAVDALDPAQQVLVHVHAHAALLALWLQVLGPARRHVRRMHDSADPGTAGYPVGCVVDLVRMHGGRLVAHVLLGMLATRDRENSRDAADVLAAVCAVAADGPAVVAGCFDALPDRAPCEWAAAALAQVPDPPLPASDARRFLDALAAAVAARQWPRVATLATDLAAAFWRRNTDDF</sequence>
<comment type="caution">
    <text evidence="2">The sequence shown here is derived from an EMBL/GenBank/DDBJ whole genome shotgun (WGS) entry which is preliminary data.</text>
</comment>
<evidence type="ECO:0000259" key="1">
    <source>
        <dbReference type="Pfam" id="PF08389"/>
    </source>
</evidence>
<dbReference type="PANTHER" id="PTHR12363">
    <property type="entry name" value="TRANSPORTIN 3 AND IMPORTIN 13"/>
    <property type="match status" value="1"/>
</dbReference>
<organism evidence="2 3">
    <name type="scientific">Coemansia interrupta</name>
    <dbReference type="NCBI Taxonomy" id="1126814"/>
    <lineage>
        <taxon>Eukaryota</taxon>
        <taxon>Fungi</taxon>
        <taxon>Fungi incertae sedis</taxon>
        <taxon>Zoopagomycota</taxon>
        <taxon>Kickxellomycotina</taxon>
        <taxon>Kickxellomycetes</taxon>
        <taxon>Kickxellales</taxon>
        <taxon>Kickxellaceae</taxon>
        <taxon>Coemansia</taxon>
    </lineage>
</organism>
<proteinExistence type="predicted"/>
<gene>
    <name evidence="2" type="primary">MTR10</name>
    <name evidence="2" type="ORF">GGI15_003313</name>
</gene>
<name>A0A9W8HAA7_9FUNG</name>
<dbReference type="InterPro" id="IPR057941">
    <property type="entry name" value="TPR_TNPO3_IPO13_2nd"/>
</dbReference>
<dbReference type="InterPro" id="IPR051345">
    <property type="entry name" value="Importin_beta-like_NTR"/>
</dbReference>
<dbReference type="InterPro" id="IPR013598">
    <property type="entry name" value="Exportin-1/Importin-b-like"/>
</dbReference>
<dbReference type="EMBL" id="JANBUM010000221">
    <property type="protein sequence ID" value="KAJ2781132.1"/>
    <property type="molecule type" value="Genomic_DNA"/>
</dbReference>
<feature type="domain" description="Exportin-1/Importin-beta-like" evidence="1">
    <location>
        <begin position="102"/>
        <end position="253"/>
    </location>
</feature>
<dbReference type="SUPFAM" id="SSF48371">
    <property type="entry name" value="ARM repeat"/>
    <property type="match status" value="1"/>
</dbReference>
<dbReference type="InterPro" id="IPR011989">
    <property type="entry name" value="ARM-like"/>
</dbReference>
<reference evidence="2" key="1">
    <citation type="submission" date="2022-07" db="EMBL/GenBank/DDBJ databases">
        <title>Phylogenomic reconstructions and comparative analyses of Kickxellomycotina fungi.</title>
        <authorList>
            <person name="Reynolds N.K."/>
            <person name="Stajich J.E."/>
            <person name="Barry K."/>
            <person name="Grigoriev I.V."/>
            <person name="Crous P."/>
            <person name="Smith M.E."/>
        </authorList>
    </citation>
    <scope>NUCLEOTIDE SEQUENCE</scope>
    <source>
        <strain evidence="2">BCRC 34489</strain>
    </source>
</reference>
<dbReference type="AlphaFoldDB" id="A0A9W8HAA7"/>
<evidence type="ECO:0000313" key="3">
    <source>
        <dbReference type="Proteomes" id="UP001140172"/>
    </source>
</evidence>
<keyword evidence="2" id="KW-0675">Receptor</keyword>
<dbReference type="Pfam" id="PF08389">
    <property type="entry name" value="Xpo1"/>
    <property type="match status" value="1"/>
</dbReference>
<dbReference type="OrthoDB" id="435593at2759"/>
<dbReference type="Pfam" id="PF24138">
    <property type="entry name" value="TPR_TNPO3_IPO13_2nd"/>
    <property type="match status" value="1"/>
</dbReference>
<dbReference type="Proteomes" id="UP001140172">
    <property type="component" value="Unassembled WGS sequence"/>
</dbReference>
<protein>
    <submittedName>
        <fullName evidence="2">Nuclear import receptor</fullName>
    </submittedName>
</protein>
<accession>A0A9W8HAA7</accession>
<keyword evidence="3" id="KW-1185">Reference proteome</keyword>
<dbReference type="InterPro" id="IPR016024">
    <property type="entry name" value="ARM-type_fold"/>
</dbReference>
<evidence type="ECO:0000313" key="2">
    <source>
        <dbReference type="EMBL" id="KAJ2781132.1"/>
    </source>
</evidence>
<dbReference type="InterPro" id="IPR057942">
    <property type="entry name" value="TPR_TNPO3_IPO13_3rd"/>
</dbReference>
<dbReference type="GO" id="GO:0005737">
    <property type="term" value="C:cytoplasm"/>
    <property type="evidence" value="ECO:0007669"/>
    <property type="project" value="TreeGrafter"/>
</dbReference>